<organism evidence="3 4">
    <name type="scientific">Chitinophaga caeni</name>
    <dbReference type="NCBI Taxonomy" id="2029983"/>
    <lineage>
        <taxon>Bacteria</taxon>
        <taxon>Pseudomonadati</taxon>
        <taxon>Bacteroidota</taxon>
        <taxon>Chitinophagia</taxon>
        <taxon>Chitinophagales</taxon>
        <taxon>Chitinophagaceae</taxon>
        <taxon>Chitinophaga</taxon>
    </lineage>
</organism>
<evidence type="ECO:0000259" key="2">
    <source>
        <dbReference type="Pfam" id="PF14321"/>
    </source>
</evidence>
<feature type="signal peptide" evidence="1">
    <location>
        <begin position="1"/>
        <end position="24"/>
    </location>
</feature>
<evidence type="ECO:0000256" key="1">
    <source>
        <dbReference type="SAM" id="SignalP"/>
    </source>
</evidence>
<gene>
    <name evidence="3" type="ORF">COR50_13860</name>
</gene>
<evidence type="ECO:0000313" key="4">
    <source>
        <dbReference type="Proteomes" id="UP000220133"/>
    </source>
</evidence>
<dbReference type="OrthoDB" id="2111471at2"/>
<dbReference type="Proteomes" id="UP000220133">
    <property type="component" value="Chromosome"/>
</dbReference>
<dbReference type="EMBL" id="CP023777">
    <property type="protein sequence ID" value="ATL48161.1"/>
    <property type="molecule type" value="Genomic_DNA"/>
</dbReference>
<accession>A0A291QW58</accession>
<evidence type="ECO:0000313" key="3">
    <source>
        <dbReference type="EMBL" id="ATL48161.1"/>
    </source>
</evidence>
<feature type="domain" description="DUF4382" evidence="2">
    <location>
        <begin position="43"/>
        <end position="207"/>
    </location>
</feature>
<dbReference type="PROSITE" id="PS51257">
    <property type="entry name" value="PROKAR_LIPOPROTEIN"/>
    <property type="match status" value="1"/>
</dbReference>
<sequence length="297" mass="33423">MKNMFRKWGFPSLALACCSFIIFACSKDNSAGRNDEIPPGKQKVSIYLTDDPGLFDEVNIDIRSVEVLVDTCMEDNGDNGKWDDHERCSWDDGRFDDECSIWDTLAINPGVYDLLSLRNGIDTMFASGPAHQGYITKIRITIGSENSLVKNGVTYPLNTITGQSKLIVKVRHSEWEEYSTDQLRLWLDFDVQRSIIQLRNNSFVLKPYILVWTLKQTGSLSGIVLPKDANPVISVYNDTDTAYAIPFHDGKYKIRGLKVGEYSLFVNPSNGYGDTTITGIQIDRGKETKIPTITLEK</sequence>
<protein>
    <recommendedName>
        <fullName evidence="2">DUF4382 domain-containing protein</fullName>
    </recommendedName>
</protein>
<dbReference type="RefSeq" id="WP_098194538.1">
    <property type="nucleotide sequence ID" value="NZ_CP023777.1"/>
</dbReference>
<name>A0A291QW58_9BACT</name>
<dbReference type="InterPro" id="IPR025491">
    <property type="entry name" value="DUF4382"/>
</dbReference>
<reference evidence="3 4" key="1">
    <citation type="submission" date="2017-10" db="EMBL/GenBank/DDBJ databases">
        <title>Paenichitinophaga pekingensis gen. nov., sp. nov., isolated from activated sludge.</title>
        <authorList>
            <person name="Jin D."/>
            <person name="Kong X."/>
            <person name="Deng Y."/>
            <person name="Bai Z."/>
        </authorList>
    </citation>
    <scope>NUCLEOTIDE SEQUENCE [LARGE SCALE GENOMIC DNA]</scope>
    <source>
        <strain evidence="3 4">13</strain>
    </source>
</reference>
<dbReference type="Pfam" id="PF14321">
    <property type="entry name" value="DUF4382"/>
    <property type="match status" value="1"/>
</dbReference>
<dbReference type="AlphaFoldDB" id="A0A291QW58"/>
<feature type="chain" id="PRO_5013127067" description="DUF4382 domain-containing protein" evidence="1">
    <location>
        <begin position="25"/>
        <end position="297"/>
    </location>
</feature>
<keyword evidence="4" id="KW-1185">Reference proteome</keyword>
<keyword evidence="1" id="KW-0732">Signal</keyword>
<dbReference type="KEGG" id="cbae:COR50_13860"/>
<dbReference type="Gene3D" id="2.60.40.1120">
    <property type="entry name" value="Carboxypeptidase-like, regulatory domain"/>
    <property type="match status" value="1"/>
</dbReference>
<proteinExistence type="predicted"/>